<dbReference type="EMBL" id="CP003811">
    <property type="protein sequence ID" value="AIQ89298.1"/>
    <property type="molecule type" value="Genomic_DNA"/>
</dbReference>
<dbReference type="KEGG" id="mor:MOC_1543"/>
<dbReference type="InterPro" id="IPR001584">
    <property type="entry name" value="Integrase_cat-core"/>
</dbReference>
<dbReference type="Proteomes" id="UP000029492">
    <property type="component" value="Chromosome"/>
</dbReference>
<gene>
    <name evidence="2" type="ORF">MOC_1543</name>
</gene>
<name>A0A089NTX0_9HYPH</name>
<dbReference type="InterPro" id="IPR050900">
    <property type="entry name" value="Transposase_IS3/IS150/IS904"/>
</dbReference>
<dbReference type="InterPro" id="IPR012337">
    <property type="entry name" value="RNaseH-like_sf"/>
</dbReference>
<dbReference type="GO" id="GO:0015074">
    <property type="term" value="P:DNA integration"/>
    <property type="evidence" value="ECO:0007669"/>
    <property type="project" value="InterPro"/>
</dbReference>
<feature type="domain" description="Integrase catalytic" evidence="1">
    <location>
        <begin position="2"/>
        <end position="66"/>
    </location>
</feature>
<dbReference type="SUPFAM" id="SSF53098">
    <property type="entry name" value="Ribonuclease H-like"/>
    <property type="match status" value="1"/>
</dbReference>
<evidence type="ECO:0000313" key="3">
    <source>
        <dbReference type="Proteomes" id="UP000029492"/>
    </source>
</evidence>
<evidence type="ECO:0000259" key="1">
    <source>
        <dbReference type="Pfam" id="PF13683"/>
    </source>
</evidence>
<organism evidence="2 3">
    <name type="scientific">Methylobacterium oryzae CBMB20</name>
    <dbReference type="NCBI Taxonomy" id="693986"/>
    <lineage>
        <taxon>Bacteria</taxon>
        <taxon>Pseudomonadati</taxon>
        <taxon>Pseudomonadota</taxon>
        <taxon>Alphaproteobacteria</taxon>
        <taxon>Hyphomicrobiales</taxon>
        <taxon>Methylobacteriaceae</taxon>
        <taxon>Methylobacterium</taxon>
    </lineage>
</organism>
<reference evidence="2 3" key="1">
    <citation type="journal article" date="2014" name="PLoS ONE">
        <title>Genome Information of Methylobacterium oryzae, a Plant-Probiotic Methylotroph in the Phyllosphere.</title>
        <authorList>
            <person name="Kwak M.J."/>
            <person name="Jeong H."/>
            <person name="Madhaiyan M."/>
            <person name="Lee Y."/>
            <person name="Sa T.M."/>
            <person name="Oh T.K."/>
            <person name="Kim J.F."/>
        </authorList>
    </citation>
    <scope>NUCLEOTIDE SEQUENCE [LARGE SCALE GENOMIC DNA]</scope>
    <source>
        <strain evidence="2 3">CBMB20</strain>
    </source>
</reference>
<evidence type="ECO:0000313" key="2">
    <source>
        <dbReference type="EMBL" id="AIQ89298.1"/>
    </source>
</evidence>
<dbReference type="STRING" id="693986.MOC_1543"/>
<dbReference type="HOGENOM" id="CLU_027402_41_5_5"/>
<protein>
    <submittedName>
        <fullName evidence="2">Transposase orfB, IS3 family</fullName>
    </submittedName>
</protein>
<proteinExistence type="predicted"/>
<dbReference type="PANTHER" id="PTHR46889:SF4">
    <property type="entry name" value="TRANSPOSASE INSO FOR INSERTION SEQUENCE ELEMENT IS911B-RELATED"/>
    <property type="match status" value="1"/>
</dbReference>
<dbReference type="PANTHER" id="PTHR46889">
    <property type="entry name" value="TRANSPOSASE INSF FOR INSERTION SEQUENCE IS3B-RELATED"/>
    <property type="match status" value="1"/>
</dbReference>
<dbReference type="Pfam" id="PF13683">
    <property type="entry name" value="rve_3"/>
    <property type="match status" value="1"/>
</dbReference>
<accession>A0A089NTX0</accession>
<dbReference type="AlphaFoldDB" id="A0A089NTX0"/>
<sequence>MRPSMGSVGDAYDNAMCESFFATLECELLDRRRFASQAQARMAVFTFIEGFYNPVRLHSALGYRSPIRYEQEMLADP</sequence>
<keyword evidence="3" id="KW-1185">Reference proteome</keyword>
<dbReference type="eggNOG" id="COG2801">
    <property type="taxonomic scope" value="Bacteria"/>
</dbReference>